<feature type="transmembrane region" description="Helical" evidence="1">
    <location>
        <begin position="109"/>
        <end position="131"/>
    </location>
</feature>
<dbReference type="GO" id="GO:0080120">
    <property type="term" value="P:CAAX-box protein maturation"/>
    <property type="evidence" value="ECO:0007669"/>
    <property type="project" value="UniProtKB-ARBA"/>
</dbReference>
<evidence type="ECO:0000259" key="2">
    <source>
        <dbReference type="Pfam" id="PF02517"/>
    </source>
</evidence>
<feature type="domain" description="CAAX prenyl protease 2/Lysostaphin resistance protein A-like" evidence="2">
    <location>
        <begin position="142"/>
        <end position="244"/>
    </location>
</feature>
<gene>
    <name evidence="3" type="ORF">SAMN02745824_0416</name>
</gene>
<feature type="transmembrane region" description="Helical" evidence="1">
    <location>
        <begin position="35"/>
        <end position="56"/>
    </location>
</feature>
<evidence type="ECO:0000256" key="1">
    <source>
        <dbReference type="SAM" id="Phobius"/>
    </source>
</evidence>
<dbReference type="Proteomes" id="UP000185192">
    <property type="component" value="Unassembled WGS sequence"/>
</dbReference>
<name>A0A1N6CMP4_9SPHN</name>
<feature type="transmembrane region" description="Helical" evidence="1">
    <location>
        <begin position="181"/>
        <end position="201"/>
    </location>
</feature>
<feature type="transmembrane region" description="Helical" evidence="1">
    <location>
        <begin position="6"/>
        <end position="23"/>
    </location>
</feature>
<feature type="transmembrane region" description="Helical" evidence="1">
    <location>
        <begin position="68"/>
        <end position="88"/>
    </location>
</feature>
<evidence type="ECO:0000313" key="3">
    <source>
        <dbReference type="EMBL" id="SIN59878.1"/>
    </source>
</evidence>
<protein>
    <recommendedName>
        <fullName evidence="2">CAAX prenyl protease 2/Lysostaphin resistance protein A-like domain-containing protein</fullName>
    </recommendedName>
</protein>
<dbReference type="STRING" id="1123272.SAMN02745824_0416"/>
<keyword evidence="4" id="KW-1185">Reference proteome</keyword>
<feature type="transmembrane region" description="Helical" evidence="1">
    <location>
        <begin position="207"/>
        <end position="225"/>
    </location>
</feature>
<dbReference type="GO" id="GO:0004175">
    <property type="term" value="F:endopeptidase activity"/>
    <property type="evidence" value="ECO:0007669"/>
    <property type="project" value="UniProtKB-ARBA"/>
</dbReference>
<dbReference type="Pfam" id="PF02517">
    <property type="entry name" value="Rce1-like"/>
    <property type="match status" value="1"/>
</dbReference>
<reference evidence="4" key="1">
    <citation type="submission" date="2016-11" db="EMBL/GenBank/DDBJ databases">
        <authorList>
            <person name="Varghese N."/>
            <person name="Submissions S."/>
        </authorList>
    </citation>
    <scope>NUCLEOTIDE SEQUENCE [LARGE SCALE GENOMIC DNA]</scope>
    <source>
        <strain evidence="4">DSM 22363</strain>
    </source>
</reference>
<organism evidence="3 4">
    <name type="scientific">Parasphingorhabdus marina DSM 22363</name>
    <dbReference type="NCBI Taxonomy" id="1123272"/>
    <lineage>
        <taxon>Bacteria</taxon>
        <taxon>Pseudomonadati</taxon>
        <taxon>Pseudomonadota</taxon>
        <taxon>Alphaproteobacteria</taxon>
        <taxon>Sphingomonadales</taxon>
        <taxon>Sphingomonadaceae</taxon>
        <taxon>Parasphingorhabdus</taxon>
    </lineage>
</organism>
<dbReference type="EMBL" id="FSQW01000001">
    <property type="protein sequence ID" value="SIN59878.1"/>
    <property type="molecule type" value="Genomic_DNA"/>
</dbReference>
<dbReference type="InterPro" id="IPR003675">
    <property type="entry name" value="Rce1/LyrA-like_dom"/>
</dbReference>
<dbReference type="AlphaFoldDB" id="A0A1N6CMP4"/>
<keyword evidence="1" id="KW-1133">Transmembrane helix</keyword>
<accession>A0A1N6CMP4</accession>
<evidence type="ECO:0000313" key="4">
    <source>
        <dbReference type="Proteomes" id="UP000185192"/>
    </source>
</evidence>
<dbReference type="RefSeq" id="WP_159437009.1">
    <property type="nucleotide sequence ID" value="NZ_FSQW01000001.1"/>
</dbReference>
<proteinExistence type="predicted"/>
<sequence length="249" mass="26850">MTSDLFLTMLIWWVPILLIVGLLKAAGKVDLSPVWLLASIGIYAAYAMMVFSGIKIPGVENMFVDQRYNWSGKILAISTSIILLVALIRTSPKLTFADAGVTWKQNAGSIGPALVVTALMIGFIIGLQLLVNDGTNLNAETLIYQATIPGLDEELMFRGLLLLTLSLAVTGQTWTIKGATVHWGAIVATLFFAWGHSVFIVDGAVQADVVAMVITGLLGAALMWIRLRTGSIVMPIIAHNATNFANQFF</sequence>
<keyword evidence="1" id="KW-0472">Membrane</keyword>
<dbReference type="OrthoDB" id="877230at2"/>
<keyword evidence="1" id="KW-0812">Transmembrane</keyword>